<evidence type="ECO:0000313" key="1">
    <source>
        <dbReference type="EMBL" id="EGF89962.1"/>
    </source>
</evidence>
<evidence type="ECO:0000313" key="2">
    <source>
        <dbReference type="Proteomes" id="UP000006512"/>
    </source>
</evidence>
<sequence length="63" mass="7383">MFPSLRFGLCFGLCFGRRMFFSAVISRNNETRTLPKEKSIILINIHMKNLYNGRWRCGLKVSI</sequence>
<reference evidence="2" key="1">
    <citation type="submission" date="2011-03" db="EMBL/GenBank/DDBJ databases">
        <title>Draft genome sequence of Brevundimonas diminuta.</title>
        <authorList>
            <person name="Brown P.J.B."/>
            <person name="Buechlein A."/>
            <person name="Hemmerich C."/>
            <person name="Brun Y.V."/>
        </authorList>
    </citation>
    <scope>NUCLEOTIDE SEQUENCE [LARGE SCALE GENOMIC DNA]</scope>
    <source>
        <strain evidence="2">C19</strain>
    </source>
</reference>
<keyword evidence="2" id="KW-1185">Reference proteome</keyword>
<organism evidence="1 2">
    <name type="scientific">Asticcacaulis biprosthecium C19</name>
    <dbReference type="NCBI Taxonomy" id="715226"/>
    <lineage>
        <taxon>Bacteria</taxon>
        <taxon>Pseudomonadati</taxon>
        <taxon>Pseudomonadota</taxon>
        <taxon>Alphaproteobacteria</taxon>
        <taxon>Caulobacterales</taxon>
        <taxon>Caulobacteraceae</taxon>
        <taxon>Asticcacaulis</taxon>
    </lineage>
</organism>
<name>F4QT92_9CAUL</name>
<gene>
    <name evidence="1" type="ORF">ABI_43890</name>
</gene>
<dbReference type="Proteomes" id="UP000006512">
    <property type="component" value="Unassembled WGS sequence"/>
</dbReference>
<dbReference type="EMBL" id="GL883080">
    <property type="protein sequence ID" value="EGF89962.1"/>
    <property type="molecule type" value="Genomic_DNA"/>
</dbReference>
<dbReference type="STRING" id="715226.ABI_43890"/>
<dbReference type="AlphaFoldDB" id="F4QT92"/>
<dbReference type="HOGENOM" id="CLU_2875990_0_0_5"/>
<accession>F4QT92</accession>
<proteinExistence type="predicted"/>
<protein>
    <submittedName>
        <fullName evidence="1">Uncharacterized protein</fullName>
    </submittedName>
</protein>